<keyword evidence="1" id="KW-0472">Membrane</keyword>
<evidence type="ECO:0000256" key="1">
    <source>
        <dbReference type="SAM" id="Phobius"/>
    </source>
</evidence>
<dbReference type="Gene3D" id="1.20.140.150">
    <property type="match status" value="1"/>
</dbReference>
<reference evidence="3" key="3">
    <citation type="submission" date="2015-06" db="UniProtKB">
        <authorList>
            <consortium name="EnsemblMetazoa"/>
        </authorList>
    </citation>
    <scope>IDENTIFICATION</scope>
</reference>
<dbReference type="EnsemblMetazoa" id="CapteT223306">
    <property type="protein sequence ID" value="CapteP223306"/>
    <property type="gene ID" value="CapteG223306"/>
</dbReference>
<proteinExistence type="predicted"/>
<reference evidence="2 4" key="2">
    <citation type="journal article" date="2013" name="Nature">
        <title>Insights into bilaterian evolution from three spiralian genomes.</title>
        <authorList>
            <person name="Simakov O."/>
            <person name="Marletaz F."/>
            <person name="Cho S.J."/>
            <person name="Edsinger-Gonzales E."/>
            <person name="Havlak P."/>
            <person name="Hellsten U."/>
            <person name="Kuo D.H."/>
            <person name="Larsson T."/>
            <person name="Lv J."/>
            <person name="Arendt D."/>
            <person name="Savage R."/>
            <person name="Osoegawa K."/>
            <person name="de Jong P."/>
            <person name="Grimwood J."/>
            <person name="Chapman J.A."/>
            <person name="Shapiro H."/>
            <person name="Aerts A."/>
            <person name="Otillar R.P."/>
            <person name="Terry A.Y."/>
            <person name="Boore J.L."/>
            <person name="Grigoriev I.V."/>
            <person name="Lindberg D.R."/>
            <person name="Seaver E.C."/>
            <person name="Weisblat D.A."/>
            <person name="Putnam N.H."/>
            <person name="Rokhsar D.S."/>
        </authorList>
    </citation>
    <scope>NUCLEOTIDE SEQUENCE</scope>
    <source>
        <strain evidence="2 4">I ESC-2004</strain>
    </source>
</reference>
<dbReference type="AlphaFoldDB" id="R7VDU6"/>
<sequence length="251" mass="26301">MAICKPSSCAIVSTVFFALFGIAYIVGFAVPVWYDFSVGSISSTSGLWQFCLVDICLDFSHDDTPDWHKGTQAMMGIGMGCVILALIGHILWLCTISPSMTRQGASLANSCLLCGGITGVIGVIVYGFFMHEDVGVDIPNGYGYWLCAVSSGLMLLHGSIGLCWGCGSATPEDTTALAHAQVAQVAASSIAQQPQVVYVSQQQHTSISSSCETRSSDASGSAASPTAIPRNGIASLSATLLSCSWYCIWNG</sequence>
<dbReference type="OMA" id="CTWIFED"/>
<dbReference type="EMBL" id="KB292985">
    <property type="protein sequence ID" value="ELU16717.1"/>
    <property type="molecule type" value="Genomic_DNA"/>
</dbReference>
<keyword evidence="1" id="KW-1133">Transmembrane helix</keyword>
<dbReference type="HOGENOM" id="CLU_1107971_0_0_1"/>
<evidence type="ECO:0000313" key="3">
    <source>
        <dbReference type="EnsemblMetazoa" id="CapteP223306"/>
    </source>
</evidence>
<evidence type="ECO:0000313" key="4">
    <source>
        <dbReference type="Proteomes" id="UP000014760"/>
    </source>
</evidence>
<gene>
    <name evidence="2" type="ORF">CAPTEDRAFT_223306</name>
</gene>
<dbReference type="Proteomes" id="UP000014760">
    <property type="component" value="Unassembled WGS sequence"/>
</dbReference>
<feature type="transmembrane region" description="Helical" evidence="1">
    <location>
        <begin position="73"/>
        <end position="95"/>
    </location>
</feature>
<reference evidence="4" key="1">
    <citation type="submission" date="2012-12" db="EMBL/GenBank/DDBJ databases">
        <authorList>
            <person name="Hellsten U."/>
            <person name="Grimwood J."/>
            <person name="Chapman J.A."/>
            <person name="Shapiro H."/>
            <person name="Aerts A."/>
            <person name="Otillar R.P."/>
            <person name="Terry A.Y."/>
            <person name="Boore J.L."/>
            <person name="Simakov O."/>
            <person name="Marletaz F."/>
            <person name="Cho S.-J."/>
            <person name="Edsinger-Gonzales E."/>
            <person name="Havlak P."/>
            <person name="Kuo D.-H."/>
            <person name="Larsson T."/>
            <person name="Lv J."/>
            <person name="Arendt D."/>
            <person name="Savage R."/>
            <person name="Osoegawa K."/>
            <person name="de Jong P."/>
            <person name="Lindberg D.R."/>
            <person name="Seaver E.C."/>
            <person name="Weisblat D.A."/>
            <person name="Putnam N.H."/>
            <person name="Grigoriev I.V."/>
            <person name="Rokhsar D.S."/>
        </authorList>
    </citation>
    <scope>NUCLEOTIDE SEQUENCE</scope>
    <source>
        <strain evidence="4">I ESC-2004</strain>
    </source>
</reference>
<accession>R7VDU6</accession>
<keyword evidence="4" id="KW-1185">Reference proteome</keyword>
<feature type="transmembrane region" description="Helical" evidence="1">
    <location>
        <begin position="107"/>
        <end position="130"/>
    </location>
</feature>
<evidence type="ECO:0000313" key="2">
    <source>
        <dbReference type="EMBL" id="ELU16717.1"/>
    </source>
</evidence>
<keyword evidence="1" id="KW-0812">Transmembrane</keyword>
<protein>
    <submittedName>
        <fullName evidence="2 3">Uncharacterized protein</fullName>
    </submittedName>
</protein>
<organism evidence="2">
    <name type="scientific">Capitella teleta</name>
    <name type="common">Polychaete worm</name>
    <dbReference type="NCBI Taxonomy" id="283909"/>
    <lineage>
        <taxon>Eukaryota</taxon>
        <taxon>Metazoa</taxon>
        <taxon>Spiralia</taxon>
        <taxon>Lophotrochozoa</taxon>
        <taxon>Annelida</taxon>
        <taxon>Polychaeta</taxon>
        <taxon>Sedentaria</taxon>
        <taxon>Scolecida</taxon>
        <taxon>Capitellidae</taxon>
        <taxon>Capitella</taxon>
    </lineage>
</organism>
<feature type="transmembrane region" description="Helical" evidence="1">
    <location>
        <begin position="12"/>
        <end position="34"/>
    </location>
</feature>
<feature type="transmembrane region" description="Helical" evidence="1">
    <location>
        <begin position="142"/>
        <end position="164"/>
    </location>
</feature>
<name>R7VDU6_CAPTE</name>
<dbReference type="EMBL" id="AMQN01004240">
    <property type="status" value="NOT_ANNOTATED_CDS"/>
    <property type="molecule type" value="Genomic_DNA"/>
</dbReference>